<sequence length="104" mass="11419">MARMSAPKFKARKGKEKLVCLTAYDFITASILDDADVDMLLVGDSLANVVLGLETTLPVTLDEMVSHAKAVMRARPKALVIADMPFLTYHISIEETLRNAGRLI</sequence>
<dbReference type="GO" id="GO:0032259">
    <property type="term" value="P:methylation"/>
    <property type="evidence" value="ECO:0007669"/>
    <property type="project" value="UniProtKB-KW"/>
</dbReference>
<dbReference type="GO" id="GO:0008168">
    <property type="term" value="F:methyltransferase activity"/>
    <property type="evidence" value="ECO:0007669"/>
    <property type="project" value="UniProtKB-KW"/>
</dbReference>
<comment type="similarity">
    <text evidence="1">Belongs to the PanB family.</text>
</comment>
<dbReference type="InterPro" id="IPR040442">
    <property type="entry name" value="Pyrv_kinase-like_dom_sf"/>
</dbReference>
<dbReference type="Pfam" id="PF02548">
    <property type="entry name" value="Pantoate_transf"/>
    <property type="match status" value="1"/>
</dbReference>
<keyword evidence="6" id="KW-0489">Methyltransferase</keyword>
<dbReference type="Gene3D" id="3.20.20.60">
    <property type="entry name" value="Phosphoenolpyruvate-binding domains"/>
    <property type="match status" value="1"/>
</dbReference>
<keyword evidence="4" id="KW-0566">Pantothenate biosynthesis</keyword>
<dbReference type="InterPro" id="IPR015813">
    <property type="entry name" value="Pyrv/PenolPyrv_kinase-like_dom"/>
</dbReference>
<evidence type="ECO:0000256" key="1">
    <source>
        <dbReference type="ARBA" id="ARBA00008676"/>
    </source>
</evidence>
<gene>
    <name evidence="6" type="ORF">HKN21_14185</name>
</gene>
<organism evidence="6 7">
    <name type="scientific">Eiseniibacteriota bacterium</name>
    <dbReference type="NCBI Taxonomy" id="2212470"/>
    <lineage>
        <taxon>Bacteria</taxon>
        <taxon>Candidatus Eiseniibacteriota</taxon>
    </lineage>
</organism>
<reference evidence="6 7" key="1">
    <citation type="submission" date="2020-03" db="EMBL/GenBank/DDBJ databases">
        <title>Metabolic flexibility allows generalist bacteria to become dominant in a frequently disturbed ecosystem.</title>
        <authorList>
            <person name="Chen Y.-J."/>
            <person name="Leung P.M."/>
            <person name="Bay S.K."/>
            <person name="Hugenholtz P."/>
            <person name="Kessler A.J."/>
            <person name="Shelley G."/>
            <person name="Waite D.W."/>
            <person name="Cook P.L."/>
            <person name="Greening C."/>
        </authorList>
    </citation>
    <scope>NUCLEOTIDE SEQUENCE [LARGE SCALE GENOMIC DNA]</scope>
    <source>
        <strain evidence="6">SS_bin_28</strain>
    </source>
</reference>
<evidence type="ECO:0000256" key="5">
    <source>
        <dbReference type="ARBA" id="ARBA00022679"/>
    </source>
</evidence>
<feature type="non-terminal residue" evidence="6">
    <location>
        <position position="104"/>
    </location>
</feature>
<dbReference type="EMBL" id="JABDJR010000571">
    <property type="protein sequence ID" value="NNF07909.1"/>
    <property type="molecule type" value="Genomic_DNA"/>
</dbReference>
<dbReference type="GO" id="GO:0003864">
    <property type="term" value="F:3-methyl-2-oxobutanoate hydroxymethyltransferase activity"/>
    <property type="evidence" value="ECO:0007669"/>
    <property type="project" value="UniProtKB-EC"/>
</dbReference>
<dbReference type="PANTHER" id="PTHR20881:SF0">
    <property type="entry name" value="3-METHYL-2-OXOBUTANOATE HYDROXYMETHYLTRANSFERASE"/>
    <property type="match status" value="1"/>
</dbReference>
<protein>
    <recommendedName>
        <fullName evidence="3">3-methyl-2-oxobutanoate hydroxymethyltransferase</fullName>
        <ecNumber evidence="3">2.1.2.11</ecNumber>
    </recommendedName>
</protein>
<dbReference type="PANTHER" id="PTHR20881">
    <property type="entry name" value="3-METHYL-2-OXOBUTANOATE HYDROXYMETHYLTRANSFERASE"/>
    <property type="match status" value="1"/>
</dbReference>
<evidence type="ECO:0000313" key="6">
    <source>
        <dbReference type="EMBL" id="NNF07909.1"/>
    </source>
</evidence>
<dbReference type="EC" id="2.1.2.11" evidence="3"/>
<comment type="caution">
    <text evidence="6">The sequence shown here is derived from an EMBL/GenBank/DDBJ whole genome shotgun (WGS) entry which is preliminary data.</text>
</comment>
<dbReference type="AlphaFoldDB" id="A0A7Y2H3A4"/>
<accession>A0A7Y2H3A4</accession>
<dbReference type="GO" id="GO:0000287">
    <property type="term" value="F:magnesium ion binding"/>
    <property type="evidence" value="ECO:0007669"/>
    <property type="project" value="TreeGrafter"/>
</dbReference>
<comment type="subunit">
    <text evidence="2">Homodecamer; pentamer of dimers.</text>
</comment>
<dbReference type="InterPro" id="IPR003700">
    <property type="entry name" value="Pantoate_hydroxy_MeTrfase"/>
</dbReference>
<evidence type="ECO:0000256" key="2">
    <source>
        <dbReference type="ARBA" id="ARBA00011424"/>
    </source>
</evidence>
<evidence type="ECO:0000313" key="7">
    <source>
        <dbReference type="Proteomes" id="UP000547674"/>
    </source>
</evidence>
<name>A0A7Y2H3A4_UNCEI</name>
<dbReference type="SUPFAM" id="SSF51621">
    <property type="entry name" value="Phosphoenolpyruvate/pyruvate domain"/>
    <property type="match status" value="1"/>
</dbReference>
<evidence type="ECO:0000256" key="3">
    <source>
        <dbReference type="ARBA" id="ARBA00012618"/>
    </source>
</evidence>
<dbReference type="GO" id="GO:0015940">
    <property type="term" value="P:pantothenate biosynthetic process"/>
    <property type="evidence" value="ECO:0007669"/>
    <property type="project" value="UniProtKB-KW"/>
</dbReference>
<proteinExistence type="inferred from homology"/>
<keyword evidence="5 6" id="KW-0808">Transferase</keyword>
<evidence type="ECO:0000256" key="4">
    <source>
        <dbReference type="ARBA" id="ARBA00022655"/>
    </source>
</evidence>
<dbReference type="Proteomes" id="UP000547674">
    <property type="component" value="Unassembled WGS sequence"/>
</dbReference>